<keyword evidence="2" id="KW-1185">Reference proteome</keyword>
<dbReference type="EMBL" id="CP037954">
    <property type="protein sequence ID" value="QBO58751.1"/>
    <property type="molecule type" value="Genomic_DNA"/>
</dbReference>
<reference evidence="1 2" key="1">
    <citation type="submission" date="2019-03" db="EMBL/GenBank/DDBJ databases">
        <authorList>
            <person name="Kim H."/>
            <person name="Yu S.-M."/>
        </authorList>
    </citation>
    <scope>NUCLEOTIDE SEQUENCE [LARGE SCALE GENOMIC DNA]</scope>
    <source>
        <strain evidence="1 2">NBC122</strain>
    </source>
</reference>
<dbReference type="KEGG" id="csal:NBC122_01943"/>
<proteinExistence type="predicted"/>
<accession>A0A4P6ZGF9</accession>
<name>A0A4P6ZGF9_9FLAO</name>
<dbReference type="Proteomes" id="UP000294419">
    <property type="component" value="Chromosome"/>
</dbReference>
<evidence type="ECO:0000313" key="2">
    <source>
        <dbReference type="Proteomes" id="UP000294419"/>
    </source>
</evidence>
<evidence type="ECO:0008006" key="3">
    <source>
        <dbReference type="Google" id="ProtNLM"/>
    </source>
</evidence>
<sequence length="202" mass="22620">MYTGRKDLYQNQNTMKNYLFSFILIFSIFLGVKISAQEVGFSPFLGVTISNVNFRNGPSTSDDIIKKIPANSTVYIFSKTDYSGFYKSIDVESGKVGWLAKNLVKWSKDVDTSSAGGFSSLGETSEYNSELKVTNKSTKTITLVISDKTFYISPQSTITKFIEPGNKNFTASAPGVIPNSGYKTFSPNNGYEWTFWIETRRR</sequence>
<organism evidence="1 2">
    <name type="scientific">Chryseobacterium salivictor</name>
    <dbReference type="NCBI Taxonomy" id="2547600"/>
    <lineage>
        <taxon>Bacteria</taxon>
        <taxon>Pseudomonadati</taxon>
        <taxon>Bacteroidota</taxon>
        <taxon>Flavobacteriia</taxon>
        <taxon>Flavobacteriales</taxon>
        <taxon>Weeksellaceae</taxon>
        <taxon>Chryseobacterium group</taxon>
        <taxon>Chryseobacterium</taxon>
    </lineage>
</organism>
<dbReference type="Gene3D" id="2.30.30.40">
    <property type="entry name" value="SH3 Domains"/>
    <property type="match status" value="1"/>
</dbReference>
<evidence type="ECO:0000313" key="1">
    <source>
        <dbReference type="EMBL" id="QBO58751.1"/>
    </source>
</evidence>
<dbReference type="AlphaFoldDB" id="A0A4P6ZGF9"/>
<protein>
    <recommendedName>
        <fullName evidence="3">SH3b domain-containing protein</fullName>
    </recommendedName>
</protein>
<gene>
    <name evidence="1" type="ORF">NBC122_01943</name>
</gene>